<evidence type="ECO:0000313" key="4">
    <source>
        <dbReference type="Proteomes" id="UP000612808"/>
    </source>
</evidence>
<feature type="transmembrane region" description="Helical" evidence="2">
    <location>
        <begin position="259"/>
        <end position="279"/>
    </location>
</feature>
<feature type="transmembrane region" description="Helical" evidence="2">
    <location>
        <begin position="38"/>
        <end position="57"/>
    </location>
</feature>
<accession>A0A8J3J2B1</accession>
<keyword evidence="3" id="KW-0808">Transferase</keyword>
<gene>
    <name evidence="3" type="ORF">Aru02nite_15860</name>
</gene>
<feature type="transmembrane region" description="Helical" evidence="2">
    <location>
        <begin position="116"/>
        <end position="149"/>
    </location>
</feature>
<feature type="transmembrane region" description="Helical" evidence="2">
    <location>
        <begin position="156"/>
        <end position="175"/>
    </location>
</feature>
<protein>
    <submittedName>
        <fullName evidence="3">Glycosyl transferase</fullName>
    </submittedName>
</protein>
<dbReference type="Proteomes" id="UP000612808">
    <property type="component" value="Unassembled WGS sequence"/>
</dbReference>
<feature type="transmembrane region" description="Helical" evidence="2">
    <location>
        <begin position="230"/>
        <end position="247"/>
    </location>
</feature>
<feature type="transmembrane region" description="Helical" evidence="2">
    <location>
        <begin position="404"/>
        <end position="421"/>
    </location>
</feature>
<dbReference type="EMBL" id="BOMB01000009">
    <property type="protein sequence ID" value="GID10697.1"/>
    <property type="molecule type" value="Genomic_DNA"/>
</dbReference>
<feature type="transmembrane region" description="Helical" evidence="2">
    <location>
        <begin position="181"/>
        <end position="199"/>
    </location>
</feature>
<dbReference type="AlphaFoldDB" id="A0A8J3J2B1"/>
<sequence length="600" mass="63445">MAVAGGDGVRELVAPPPDPAAERAPTGTGRLWRVGRHVLVLGCYLALAVWVTSGLWASPDTRALTVDPVDQSFMEWALAYGVHVVRHLGDPFYTTLVNAPVGANMMANTSMLFPGVVLAPVTLLFGPAVSFVLLETLALAGTAAAWYLVFRRRLGVSWGAAALGAGLCGFAPGMVALSNTHVHITALFLAPFIVSLVLPGDVEGWRRSVGRGALLGVLLTLQGLTGMESLLSIALGTGTFVLVYALLDVPRARRLARTFLVRAGTGLVVSVVLLGYPLWMMVAGPGHTTGTPWVISASGTDVGSWLWYGSFALAGGPERASLAYAVNPIEETGFLGIGLAALLLVLAVRLWRDRTARALVLTGLVFVVLSFGTEIVVFGVRTGIPAPWALLAKVPLLEQALPDRVALVAVTAFGALLALGVDHARRTGVRRPVRYGVLALALVPILPVPLPTQYRDPIPTFFTAGTWRAYVRPGHTMLPVPMLRSVDRRGQRWSSGTGDEIAMPGGAIMIPVDGGQANWGVPRSDLTRMLARVSTTGRKPPITAAARANSRRDLVAARTDVVVLDPHTGHTAAVRATIDAVLGHPGRYVGGVWVWRTGLA</sequence>
<organism evidence="3 4">
    <name type="scientific">Actinocatenispora rupis</name>
    <dbReference type="NCBI Taxonomy" id="519421"/>
    <lineage>
        <taxon>Bacteria</taxon>
        <taxon>Bacillati</taxon>
        <taxon>Actinomycetota</taxon>
        <taxon>Actinomycetes</taxon>
        <taxon>Micromonosporales</taxon>
        <taxon>Micromonosporaceae</taxon>
        <taxon>Actinocatenispora</taxon>
    </lineage>
</organism>
<feature type="transmembrane region" description="Helical" evidence="2">
    <location>
        <begin position="433"/>
        <end position="450"/>
    </location>
</feature>
<evidence type="ECO:0000256" key="1">
    <source>
        <dbReference type="SAM" id="MobiDB-lite"/>
    </source>
</evidence>
<keyword evidence="2" id="KW-0812">Transmembrane</keyword>
<evidence type="ECO:0000313" key="3">
    <source>
        <dbReference type="EMBL" id="GID10697.1"/>
    </source>
</evidence>
<feature type="transmembrane region" description="Helical" evidence="2">
    <location>
        <begin position="208"/>
        <end position="224"/>
    </location>
</feature>
<evidence type="ECO:0000256" key="2">
    <source>
        <dbReference type="SAM" id="Phobius"/>
    </source>
</evidence>
<feature type="transmembrane region" description="Helical" evidence="2">
    <location>
        <begin position="358"/>
        <end position="384"/>
    </location>
</feature>
<comment type="caution">
    <text evidence="3">The sequence shown here is derived from an EMBL/GenBank/DDBJ whole genome shotgun (WGS) entry which is preliminary data.</text>
</comment>
<name>A0A8J3J2B1_9ACTN</name>
<keyword evidence="2" id="KW-0472">Membrane</keyword>
<feature type="region of interest" description="Disordered" evidence="1">
    <location>
        <begin position="1"/>
        <end position="26"/>
    </location>
</feature>
<dbReference type="GO" id="GO:0016740">
    <property type="term" value="F:transferase activity"/>
    <property type="evidence" value="ECO:0007669"/>
    <property type="project" value="UniProtKB-KW"/>
</dbReference>
<keyword evidence="2" id="KW-1133">Transmembrane helix</keyword>
<reference evidence="3" key="1">
    <citation type="submission" date="2021-01" db="EMBL/GenBank/DDBJ databases">
        <title>Whole genome shotgun sequence of Actinocatenispora rupis NBRC 107355.</title>
        <authorList>
            <person name="Komaki H."/>
            <person name="Tamura T."/>
        </authorList>
    </citation>
    <scope>NUCLEOTIDE SEQUENCE</scope>
    <source>
        <strain evidence="3">NBRC 107355</strain>
    </source>
</reference>
<feature type="transmembrane region" description="Helical" evidence="2">
    <location>
        <begin position="332"/>
        <end position="351"/>
    </location>
</feature>
<proteinExistence type="predicted"/>
<dbReference type="RefSeq" id="WP_203656125.1">
    <property type="nucleotide sequence ID" value="NZ_BAAAZM010000003.1"/>
</dbReference>
<keyword evidence="4" id="KW-1185">Reference proteome</keyword>